<evidence type="ECO:0000256" key="7">
    <source>
        <dbReference type="ARBA" id="ARBA00022842"/>
    </source>
</evidence>
<dbReference type="PANTHER" id="PTHR10256">
    <property type="entry name" value="SELENIDE, WATER DIKINASE"/>
    <property type="match status" value="1"/>
</dbReference>
<dbReference type="RefSeq" id="WP_073131088.1">
    <property type="nucleotide sequence ID" value="NZ_FQZF01000002.1"/>
</dbReference>
<feature type="compositionally biased region" description="Gly residues" evidence="10">
    <location>
        <begin position="347"/>
        <end position="359"/>
    </location>
</feature>
<evidence type="ECO:0000259" key="12">
    <source>
        <dbReference type="Pfam" id="PF02769"/>
    </source>
</evidence>
<feature type="binding site" evidence="9">
    <location>
        <position position="91"/>
    </location>
    <ligand>
        <name>Mg(2+)</name>
        <dbReference type="ChEBI" id="CHEBI:18420"/>
    </ligand>
</feature>
<evidence type="ECO:0000313" key="14">
    <source>
        <dbReference type="Proteomes" id="UP000184387"/>
    </source>
</evidence>
<dbReference type="HAMAP" id="MF_00625">
    <property type="entry name" value="SelD"/>
    <property type="match status" value="1"/>
</dbReference>
<dbReference type="InterPro" id="IPR010918">
    <property type="entry name" value="PurM-like_C_dom"/>
</dbReference>
<comment type="cofactor">
    <cofactor evidence="9">
        <name>Mg(2+)</name>
        <dbReference type="ChEBI" id="CHEBI:18420"/>
    </cofactor>
    <text evidence="9">Binds 1 Mg(2+) ion per monomer.</text>
</comment>
<sequence length="359" mass="36490">MDATTIRLTELAHGGGCGCKLAPSVLQSLLADQPMAAGFSQLLVGTETADDAAVWQVDEKLAVIATTDFFMPMVDNPRDFGRIAATNAISDIYAMGGKPIMALAILGIPVNKLDPATVREILQGGASVCAEAGIPVAGGHSIDSPEPIYGLAVIGLGHPDRIRRNSGARPGDALILTKGIGIGIYSAAIKKGALPDGAYEEMIASTTLLNRVGAALAEDPAVHGITDVTGFGLLGHALEMARGSGLRLTIGMEAVPFLAHAASLAGQGFVTGASHRNWDSYSASVTLPPGLPDAGRMLLTDPQTSGGLLIACDPEAADDLVERIVAAGYPLARRIGTATAGEPGVTVTGGGVARSGQKG</sequence>
<feature type="domain" description="PurM-like C-terminal" evidence="12">
    <location>
        <begin position="169"/>
        <end position="342"/>
    </location>
</feature>
<dbReference type="NCBIfam" id="TIGR00476">
    <property type="entry name" value="selD"/>
    <property type="match status" value="1"/>
</dbReference>
<feature type="site" description="Important for catalytic activity" evidence="9">
    <location>
        <position position="20"/>
    </location>
</feature>
<gene>
    <name evidence="9" type="primary">selD</name>
    <name evidence="13" type="ORF">SAMN02745194_00357</name>
</gene>
<dbReference type="SUPFAM" id="SSF55326">
    <property type="entry name" value="PurM N-terminal domain-like"/>
    <property type="match status" value="1"/>
</dbReference>
<dbReference type="InterPro" id="IPR023061">
    <property type="entry name" value="SelD_I"/>
</dbReference>
<comment type="catalytic activity">
    <reaction evidence="9">
        <text>hydrogenselenide + ATP + H2O = selenophosphate + AMP + phosphate + 2 H(+)</text>
        <dbReference type="Rhea" id="RHEA:18737"/>
        <dbReference type="ChEBI" id="CHEBI:15377"/>
        <dbReference type="ChEBI" id="CHEBI:15378"/>
        <dbReference type="ChEBI" id="CHEBI:16144"/>
        <dbReference type="ChEBI" id="CHEBI:29317"/>
        <dbReference type="ChEBI" id="CHEBI:30616"/>
        <dbReference type="ChEBI" id="CHEBI:43474"/>
        <dbReference type="ChEBI" id="CHEBI:456215"/>
        <dbReference type="EC" id="2.7.9.3"/>
    </reaction>
</comment>
<evidence type="ECO:0000259" key="11">
    <source>
        <dbReference type="Pfam" id="PF00586"/>
    </source>
</evidence>
<feature type="binding site" evidence="9">
    <location>
        <begin position="139"/>
        <end position="141"/>
    </location>
    <ligand>
        <name>ATP</name>
        <dbReference type="ChEBI" id="CHEBI:30616"/>
        <note>ligand shared between dimeric partners</note>
    </ligand>
</feature>
<evidence type="ECO:0000256" key="4">
    <source>
        <dbReference type="ARBA" id="ARBA00022741"/>
    </source>
</evidence>
<dbReference type="GO" id="GO:0005524">
    <property type="term" value="F:ATP binding"/>
    <property type="evidence" value="ECO:0007669"/>
    <property type="project" value="UniProtKB-UniRule"/>
</dbReference>
<dbReference type="Pfam" id="PF00586">
    <property type="entry name" value="AIRS"/>
    <property type="match status" value="1"/>
</dbReference>
<feature type="binding site" description="in other chain" evidence="9">
    <location>
        <position position="68"/>
    </location>
    <ligand>
        <name>ATP</name>
        <dbReference type="ChEBI" id="CHEBI:30616"/>
        <note>ligand shared between dimeric partners</note>
    </ligand>
</feature>
<dbReference type="GO" id="GO:0004756">
    <property type="term" value="F:selenide, water dikinase activity"/>
    <property type="evidence" value="ECO:0007669"/>
    <property type="project" value="UniProtKB-UniRule"/>
</dbReference>
<dbReference type="Proteomes" id="UP000184387">
    <property type="component" value="Unassembled WGS sequence"/>
</dbReference>
<feature type="active site" evidence="9">
    <location>
        <position position="17"/>
    </location>
</feature>
<keyword evidence="6 9" id="KW-0067">ATP-binding</keyword>
<evidence type="ECO:0000256" key="1">
    <source>
        <dbReference type="ARBA" id="ARBA00008026"/>
    </source>
</evidence>
<evidence type="ECO:0000256" key="9">
    <source>
        <dbReference type="HAMAP-Rule" id="MF_00625"/>
    </source>
</evidence>
<dbReference type="Pfam" id="PF02769">
    <property type="entry name" value="AIRS_C"/>
    <property type="match status" value="1"/>
</dbReference>
<feature type="domain" description="PurM-like N-terminal" evidence="11">
    <location>
        <begin position="50"/>
        <end position="156"/>
    </location>
</feature>
<dbReference type="NCBIfam" id="NF002098">
    <property type="entry name" value="PRK00943.1"/>
    <property type="match status" value="1"/>
</dbReference>
<dbReference type="InterPro" id="IPR004536">
    <property type="entry name" value="SPS/SelD"/>
</dbReference>
<dbReference type="CDD" id="cd02195">
    <property type="entry name" value="SelD"/>
    <property type="match status" value="1"/>
</dbReference>
<dbReference type="EMBL" id="FQZF01000002">
    <property type="protein sequence ID" value="SHI43542.1"/>
    <property type="molecule type" value="Genomic_DNA"/>
</dbReference>
<dbReference type="SUPFAM" id="SSF56042">
    <property type="entry name" value="PurM C-terminal domain-like"/>
    <property type="match status" value="1"/>
</dbReference>
<evidence type="ECO:0000256" key="6">
    <source>
        <dbReference type="ARBA" id="ARBA00022840"/>
    </source>
</evidence>
<evidence type="ECO:0000256" key="3">
    <source>
        <dbReference type="ARBA" id="ARBA00022723"/>
    </source>
</evidence>
<evidence type="ECO:0000313" key="13">
    <source>
        <dbReference type="EMBL" id="SHI43542.1"/>
    </source>
</evidence>
<keyword evidence="4 9" id="KW-0547">Nucleotide-binding</keyword>
<dbReference type="EC" id="2.7.9.3" evidence="9"/>
<organism evidence="13 14">
    <name type="scientific">Muricoccus roseus</name>
    <dbReference type="NCBI Taxonomy" id="198092"/>
    <lineage>
        <taxon>Bacteria</taxon>
        <taxon>Pseudomonadati</taxon>
        <taxon>Pseudomonadota</taxon>
        <taxon>Alphaproteobacteria</taxon>
        <taxon>Acetobacterales</taxon>
        <taxon>Roseomonadaceae</taxon>
        <taxon>Muricoccus</taxon>
    </lineage>
</organism>
<comment type="similarity">
    <text evidence="1 9">Belongs to the selenophosphate synthase 1 family. Class I subfamily.</text>
</comment>
<dbReference type="InterPro" id="IPR036676">
    <property type="entry name" value="PurM-like_C_sf"/>
</dbReference>
<feature type="region of interest" description="Disordered" evidence="10">
    <location>
        <begin position="340"/>
        <end position="359"/>
    </location>
</feature>
<dbReference type="OrthoDB" id="9767928at2"/>
<keyword evidence="5 9" id="KW-0418">Kinase</keyword>
<dbReference type="PANTHER" id="PTHR10256:SF0">
    <property type="entry name" value="INACTIVE SELENIDE, WATER DIKINASE-LIKE PROTEIN-RELATED"/>
    <property type="match status" value="1"/>
</dbReference>
<dbReference type="PIRSF" id="PIRSF036407">
    <property type="entry name" value="Selenphspht_syn"/>
    <property type="match status" value="1"/>
</dbReference>
<evidence type="ECO:0000256" key="8">
    <source>
        <dbReference type="ARBA" id="ARBA00023266"/>
    </source>
</evidence>
<comment type="subunit">
    <text evidence="9">Homodimer.</text>
</comment>
<comment type="function">
    <text evidence="9">Synthesizes selenophosphate from selenide and ATP.</text>
</comment>
<dbReference type="GO" id="GO:0005737">
    <property type="term" value="C:cytoplasm"/>
    <property type="evidence" value="ECO:0007669"/>
    <property type="project" value="TreeGrafter"/>
</dbReference>
<feature type="binding site" description="in other chain" evidence="9">
    <location>
        <begin position="48"/>
        <end position="50"/>
    </location>
    <ligand>
        <name>ATP</name>
        <dbReference type="ChEBI" id="CHEBI:30616"/>
        <note>ligand shared between dimeric partners</note>
    </ligand>
</feature>
<keyword evidence="8 9" id="KW-0711">Selenium</keyword>
<dbReference type="GO" id="GO:0000287">
    <property type="term" value="F:magnesium ion binding"/>
    <property type="evidence" value="ECO:0007669"/>
    <property type="project" value="UniProtKB-UniRule"/>
</dbReference>
<feature type="binding site" description="in other chain" evidence="9">
    <location>
        <position position="20"/>
    </location>
    <ligand>
        <name>ATP</name>
        <dbReference type="ChEBI" id="CHEBI:30616"/>
        <note>ligand shared between dimeric partners</note>
    </ligand>
</feature>
<dbReference type="Gene3D" id="3.30.1330.10">
    <property type="entry name" value="PurM-like, N-terminal domain"/>
    <property type="match status" value="1"/>
</dbReference>
<evidence type="ECO:0000256" key="10">
    <source>
        <dbReference type="SAM" id="MobiDB-lite"/>
    </source>
</evidence>
<dbReference type="InterPro" id="IPR016188">
    <property type="entry name" value="PurM-like_N"/>
</dbReference>
<feature type="binding site" evidence="9">
    <location>
        <position position="51"/>
    </location>
    <ligand>
        <name>Mg(2+)</name>
        <dbReference type="ChEBI" id="CHEBI:18420"/>
    </ligand>
</feature>
<keyword evidence="3 9" id="KW-0479">Metal-binding</keyword>
<keyword evidence="2 9" id="KW-0808">Transferase</keyword>
<dbReference type="InterPro" id="IPR036921">
    <property type="entry name" value="PurM-like_N_sf"/>
</dbReference>
<keyword evidence="7 9" id="KW-0460">Magnesium</keyword>
<evidence type="ECO:0000256" key="5">
    <source>
        <dbReference type="ARBA" id="ARBA00022777"/>
    </source>
</evidence>
<proteinExistence type="inferred from homology"/>
<keyword evidence="14" id="KW-1185">Reference proteome</keyword>
<dbReference type="Gene3D" id="3.90.650.10">
    <property type="entry name" value="PurM-like C-terminal domain"/>
    <property type="match status" value="1"/>
</dbReference>
<dbReference type="STRING" id="198092.SAMN02745194_00357"/>
<accession>A0A1M6B461</accession>
<feature type="binding site" evidence="9">
    <location>
        <position position="227"/>
    </location>
    <ligand>
        <name>Mg(2+)</name>
        <dbReference type="ChEBI" id="CHEBI:18420"/>
    </ligand>
</feature>
<dbReference type="FunFam" id="3.30.1330.10:FF:000003">
    <property type="entry name" value="Selenide, water dikinase"/>
    <property type="match status" value="1"/>
</dbReference>
<name>A0A1M6B461_9PROT</name>
<dbReference type="GO" id="GO:0016260">
    <property type="term" value="P:selenocysteine biosynthetic process"/>
    <property type="evidence" value="ECO:0007669"/>
    <property type="project" value="InterPro"/>
</dbReference>
<protein>
    <recommendedName>
        <fullName evidence="9">Selenide, water dikinase</fullName>
        <ecNumber evidence="9">2.7.9.3</ecNumber>
    </recommendedName>
    <alternativeName>
        <fullName evidence="9">Selenium donor protein</fullName>
    </alternativeName>
    <alternativeName>
        <fullName evidence="9">Selenophosphate synthase</fullName>
    </alternativeName>
</protein>
<evidence type="ECO:0000256" key="2">
    <source>
        <dbReference type="ARBA" id="ARBA00022679"/>
    </source>
</evidence>
<feature type="binding site" description="in other chain" evidence="9">
    <location>
        <position position="91"/>
    </location>
    <ligand>
        <name>ATP</name>
        <dbReference type="ChEBI" id="CHEBI:30616"/>
        <note>ligand shared between dimeric partners</note>
    </ligand>
</feature>
<reference evidence="13 14" key="1">
    <citation type="submission" date="2016-11" db="EMBL/GenBank/DDBJ databases">
        <authorList>
            <person name="Jaros S."/>
            <person name="Januszkiewicz K."/>
            <person name="Wedrychowicz H."/>
        </authorList>
    </citation>
    <scope>NUCLEOTIDE SEQUENCE [LARGE SCALE GENOMIC DNA]</scope>
    <source>
        <strain evidence="13 14">DSM 14916</strain>
    </source>
</reference>
<dbReference type="AlphaFoldDB" id="A0A1M6B461"/>